<dbReference type="Proteomes" id="UP000067111">
    <property type="component" value="Unassembled WGS sequence"/>
</dbReference>
<accession>A0A0X7K884</accession>
<organism evidence="1 2">
    <name type="scientific">Pseudomonas palleroniana</name>
    <dbReference type="NCBI Taxonomy" id="191390"/>
    <lineage>
        <taxon>Bacteria</taxon>
        <taxon>Pseudomonadati</taxon>
        <taxon>Pseudomonadota</taxon>
        <taxon>Gammaproteobacteria</taxon>
        <taxon>Pseudomonadales</taxon>
        <taxon>Pseudomonadaceae</taxon>
        <taxon>Pseudomonas</taxon>
    </lineage>
</organism>
<evidence type="ECO:0000313" key="2">
    <source>
        <dbReference type="Proteomes" id="UP000067111"/>
    </source>
</evidence>
<gene>
    <name evidence="1" type="ORF">AWV77_03720</name>
</gene>
<dbReference type="AlphaFoldDB" id="A0A0X7K884"/>
<evidence type="ECO:0000313" key="1">
    <source>
        <dbReference type="EMBL" id="KWU51951.1"/>
    </source>
</evidence>
<proteinExistence type="predicted"/>
<protein>
    <submittedName>
        <fullName evidence="1">Uncharacterized protein</fullName>
    </submittedName>
</protein>
<sequence length="82" mass="9965">MSDYELLDVEIFFDQRRGENRARPLPGQKYPPSLVVECEKSFRESNPIGSRFRLRVKQKKKKSDDCRVHLYSYYRWHVEQLD</sequence>
<name>A0A0X7K884_9PSED</name>
<comment type="caution">
    <text evidence="1">The sequence shown here is derived from an EMBL/GenBank/DDBJ whole genome shotgun (WGS) entry which is preliminary data.</text>
</comment>
<reference evidence="2" key="1">
    <citation type="submission" date="2016-01" db="EMBL/GenBank/DDBJ databases">
        <authorList>
            <person name="Gamez R.M."/>
            <person name="Rodriguez F."/>
            <person name="Bernal J.F."/>
            <person name="Agarwala R."/>
            <person name="Landsman D."/>
            <person name="Marino-Ramirez L."/>
        </authorList>
    </citation>
    <scope>NUCLEOTIDE SEQUENCE [LARGE SCALE GENOMIC DNA]</scope>
    <source>
        <strain evidence="2">Ps006</strain>
    </source>
</reference>
<dbReference type="EMBL" id="LRMR01000005">
    <property type="protein sequence ID" value="KWU51951.1"/>
    <property type="molecule type" value="Genomic_DNA"/>
</dbReference>